<protein>
    <submittedName>
        <fullName evidence="1">4-hydroxybenzoyl-CoA thioesterase</fullName>
    </submittedName>
</protein>
<dbReference type="Pfam" id="PF13279">
    <property type="entry name" value="4HBT_2"/>
    <property type="match status" value="1"/>
</dbReference>
<dbReference type="CDD" id="cd00586">
    <property type="entry name" value="4HBT"/>
    <property type="match status" value="1"/>
</dbReference>
<proteinExistence type="predicted"/>
<dbReference type="EMBL" id="BONX01000023">
    <property type="protein sequence ID" value="GIG97145.1"/>
    <property type="molecule type" value="Genomic_DNA"/>
</dbReference>
<sequence length="164" mass="18867">MINSADRMAADRLERRPAFEYRHVVSLEETNVTGNVYFANYLRWQGQCREMFLRAHAPEVFQAVDGRATIVTTRCSCEYFAELFAFDEVVLRMRAGELVQNRITLLFDYLRQQDGREELVARGEQQLAWMVRDGERFRPDRVPPSLVAAIETFISTATGAAPRG</sequence>
<dbReference type="InterPro" id="IPR029069">
    <property type="entry name" value="HotDog_dom_sf"/>
</dbReference>
<accession>A0ABQ4ERA6</accession>
<keyword evidence="2" id="KW-1185">Reference proteome</keyword>
<gene>
    <name evidence="1" type="ORF">Pma05_37180</name>
</gene>
<comment type="caution">
    <text evidence="1">The sequence shown here is derived from an EMBL/GenBank/DDBJ whole genome shotgun (WGS) entry which is preliminary data.</text>
</comment>
<dbReference type="Proteomes" id="UP000621500">
    <property type="component" value="Unassembled WGS sequence"/>
</dbReference>
<dbReference type="SUPFAM" id="SSF54637">
    <property type="entry name" value="Thioesterase/thiol ester dehydrase-isomerase"/>
    <property type="match status" value="1"/>
</dbReference>
<dbReference type="Gene3D" id="3.10.129.10">
    <property type="entry name" value="Hotdog Thioesterase"/>
    <property type="match status" value="1"/>
</dbReference>
<evidence type="ECO:0000313" key="1">
    <source>
        <dbReference type="EMBL" id="GIG97145.1"/>
    </source>
</evidence>
<evidence type="ECO:0000313" key="2">
    <source>
        <dbReference type="Proteomes" id="UP000621500"/>
    </source>
</evidence>
<reference evidence="1 2" key="1">
    <citation type="submission" date="2021-01" db="EMBL/GenBank/DDBJ databases">
        <title>Whole genome shotgun sequence of Plantactinospora mayteni NBRC 109088.</title>
        <authorList>
            <person name="Komaki H."/>
            <person name="Tamura T."/>
        </authorList>
    </citation>
    <scope>NUCLEOTIDE SEQUENCE [LARGE SCALE GENOMIC DNA]</scope>
    <source>
        <strain evidence="1 2">NBRC 109088</strain>
    </source>
</reference>
<organism evidence="1 2">
    <name type="scientific">Plantactinospora mayteni</name>
    <dbReference type="NCBI Taxonomy" id="566021"/>
    <lineage>
        <taxon>Bacteria</taxon>
        <taxon>Bacillati</taxon>
        <taxon>Actinomycetota</taxon>
        <taxon>Actinomycetes</taxon>
        <taxon>Micromonosporales</taxon>
        <taxon>Micromonosporaceae</taxon>
        <taxon>Plantactinospora</taxon>
    </lineage>
</organism>
<name>A0ABQ4ERA6_9ACTN</name>